<accession>A0A5D4FVP1</accession>
<feature type="domain" description="SecDF P1 head subdomain" evidence="13">
    <location>
        <begin position="273"/>
        <end position="373"/>
    </location>
</feature>
<keyword evidence="6 9" id="KW-1133">Transmembrane helix</keyword>
<evidence type="ECO:0000256" key="7">
    <source>
        <dbReference type="ARBA" id="ARBA00023010"/>
    </source>
</evidence>
<dbReference type="PANTHER" id="PTHR30081:SF1">
    <property type="entry name" value="PROTEIN TRANSLOCASE SUBUNIT SECD"/>
    <property type="match status" value="1"/>
</dbReference>
<feature type="transmembrane region" description="Helical" evidence="9">
    <location>
        <begin position="399"/>
        <end position="419"/>
    </location>
</feature>
<evidence type="ECO:0000313" key="14">
    <source>
        <dbReference type="EMBL" id="TYR20058.1"/>
    </source>
</evidence>
<dbReference type="PANTHER" id="PTHR30081">
    <property type="entry name" value="PROTEIN-EXPORT MEMBRANE PROTEIN SEC"/>
    <property type="match status" value="1"/>
</dbReference>
<evidence type="ECO:0000313" key="15">
    <source>
        <dbReference type="Proteomes" id="UP000324726"/>
    </source>
</evidence>
<dbReference type="InterPro" id="IPR005791">
    <property type="entry name" value="SecD"/>
</dbReference>
<feature type="transmembrane region" description="Helical" evidence="9">
    <location>
        <begin position="530"/>
        <end position="556"/>
    </location>
</feature>
<evidence type="ECO:0000259" key="13">
    <source>
        <dbReference type="Pfam" id="PF22599"/>
    </source>
</evidence>
<keyword evidence="3 9" id="KW-1003">Cell membrane</keyword>
<comment type="caution">
    <text evidence="14">The sequence shown here is derived from an EMBL/GenBank/DDBJ whole genome shotgun (WGS) entry which is preliminary data.</text>
</comment>
<evidence type="ECO:0000256" key="1">
    <source>
        <dbReference type="ARBA" id="ARBA00004651"/>
    </source>
</evidence>
<feature type="domain" description="Protein translocase subunit SecDF P1" evidence="12">
    <location>
        <begin position="71"/>
        <end position="124"/>
    </location>
</feature>
<gene>
    <name evidence="9 14" type="primary">secD</name>
    <name evidence="14" type="ORF">FYJ87_03495</name>
</gene>
<comment type="subcellular location">
    <subcellularLocation>
        <location evidence="1 9">Cell membrane</location>
        <topology evidence="1 9">Multi-pass membrane protein</topology>
    </subcellularLocation>
</comment>
<proteinExistence type="inferred from homology"/>
<dbReference type="InterPro" id="IPR055344">
    <property type="entry name" value="SecD_SecF_C_bact"/>
</dbReference>
<name>A0A5D4FVP1_9CORY</name>
<keyword evidence="2 9" id="KW-0813">Transport</keyword>
<dbReference type="RefSeq" id="WP_148811739.1">
    <property type="nucleotide sequence ID" value="NZ_VSZI01000001.1"/>
</dbReference>
<dbReference type="AlphaFoldDB" id="A0A5D4FVP1"/>
<evidence type="ECO:0000256" key="3">
    <source>
        <dbReference type="ARBA" id="ARBA00022475"/>
    </source>
</evidence>
<dbReference type="SUPFAM" id="SSF82866">
    <property type="entry name" value="Multidrug efflux transporter AcrB transmembrane domain"/>
    <property type="match status" value="1"/>
</dbReference>
<feature type="transmembrane region" description="Helical" evidence="9">
    <location>
        <begin position="426"/>
        <end position="450"/>
    </location>
</feature>
<keyword evidence="8 9" id="KW-0472">Membrane</keyword>
<feature type="transmembrane region" description="Helical" evidence="9">
    <location>
        <begin position="21"/>
        <end position="39"/>
    </location>
</feature>
<dbReference type="Pfam" id="PF21760">
    <property type="entry name" value="SecD_1st"/>
    <property type="match status" value="1"/>
</dbReference>
<keyword evidence="5 9" id="KW-0653">Protein transport</keyword>
<feature type="compositionally biased region" description="Basic and acidic residues" evidence="10">
    <location>
        <begin position="186"/>
        <end position="214"/>
    </location>
</feature>
<evidence type="ECO:0000259" key="12">
    <source>
        <dbReference type="Pfam" id="PF21760"/>
    </source>
</evidence>
<feature type="transmembrane region" description="Helical" evidence="9">
    <location>
        <begin position="505"/>
        <end position="524"/>
    </location>
</feature>
<keyword evidence="7 9" id="KW-0811">Translocation</keyword>
<protein>
    <recommendedName>
        <fullName evidence="9">Protein translocase subunit SecD</fullName>
    </recommendedName>
</protein>
<evidence type="ECO:0000256" key="6">
    <source>
        <dbReference type="ARBA" id="ARBA00022989"/>
    </source>
</evidence>
<feature type="domain" description="Protein export membrane protein SecD/SecF C-terminal" evidence="11">
    <location>
        <begin position="387"/>
        <end position="558"/>
    </location>
</feature>
<dbReference type="GO" id="GO:0043952">
    <property type="term" value="P:protein transport by the Sec complex"/>
    <property type="evidence" value="ECO:0007669"/>
    <property type="project" value="UniProtKB-UniRule"/>
</dbReference>
<feature type="region of interest" description="Disordered" evidence="10">
    <location>
        <begin position="579"/>
        <end position="613"/>
    </location>
</feature>
<dbReference type="Proteomes" id="UP000324726">
    <property type="component" value="Unassembled WGS sequence"/>
</dbReference>
<dbReference type="HAMAP" id="MF_01463_B">
    <property type="entry name" value="SecD_B"/>
    <property type="match status" value="1"/>
</dbReference>
<dbReference type="Gene3D" id="3.30.1360.200">
    <property type="match status" value="1"/>
</dbReference>
<evidence type="ECO:0000256" key="2">
    <source>
        <dbReference type="ARBA" id="ARBA00022448"/>
    </source>
</evidence>
<evidence type="ECO:0000259" key="11">
    <source>
        <dbReference type="Pfam" id="PF02355"/>
    </source>
</evidence>
<dbReference type="GO" id="GO:0005886">
    <property type="term" value="C:plasma membrane"/>
    <property type="evidence" value="ECO:0007669"/>
    <property type="project" value="UniProtKB-SubCell"/>
</dbReference>
<dbReference type="Gene3D" id="1.20.1640.10">
    <property type="entry name" value="Multidrug efflux transporter AcrB transmembrane domain"/>
    <property type="match status" value="1"/>
</dbReference>
<dbReference type="InterPro" id="IPR054384">
    <property type="entry name" value="SecDF_P1_head"/>
</dbReference>
<dbReference type="NCBIfam" id="TIGR01129">
    <property type="entry name" value="secD"/>
    <property type="match status" value="1"/>
</dbReference>
<dbReference type="GO" id="GO:0065002">
    <property type="term" value="P:intracellular protein transmembrane transport"/>
    <property type="evidence" value="ECO:0007669"/>
    <property type="project" value="UniProtKB-UniRule"/>
</dbReference>
<feature type="transmembrane region" description="Helical" evidence="9">
    <location>
        <begin position="456"/>
        <end position="477"/>
    </location>
</feature>
<comment type="similarity">
    <text evidence="9">Belongs to the SecD/SecF family. SecD subfamily.</text>
</comment>
<dbReference type="InterPro" id="IPR022813">
    <property type="entry name" value="SecD/SecF_arch_bac"/>
</dbReference>
<evidence type="ECO:0000256" key="4">
    <source>
        <dbReference type="ARBA" id="ARBA00022692"/>
    </source>
</evidence>
<dbReference type="Pfam" id="PF02355">
    <property type="entry name" value="SecD_SecF_C"/>
    <property type="match status" value="1"/>
</dbReference>
<feature type="region of interest" description="Disordered" evidence="10">
    <location>
        <begin position="169"/>
        <end position="245"/>
    </location>
</feature>
<evidence type="ECO:0000256" key="9">
    <source>
        <dbReference type="HAMAP-Rule" id="MF_01463"/>
    </source>
</evidence>
<dbReference type="GO" id="GO:0015450">
    <property type="term" value="F:protein-transporting ATPase activity"/>
    <property type="evidence" value="ECO:0007669"/>
    <property type="project" value="InterPro"/>
</dbReference>
<comment type="function">
    <text evidence="9">Part of the Sec protein translocase complex. Interacts with the SecYEG preprotein conducting channel. SecDF uses the proton motive force (PMF) to complete protein translocation after the ATP-dependent function of SecA.</text>
</comment>
<dbReference type="GO" id="GO:0006605">
    <property type="term" value="P:protein targeting"/>
    <property type="evidence" value="ECO:0007669"/>
    <property type="project" value="UniProtKB-UniRule"/>
</dbReference>
<evidence type="ECO:0000256" key="8">
    <source>
        <dbReference type="ARBA" id="ARBA00023136"/>
    </source>
</evidence>
<comment type="subunit">
    <text evidence="9">Forms a complex with SecF. Part of the essential Sec protein translocation apparatus which comprises SecA, SecYEG and auxiliary proteins SecDF. Other proteins may also be involved.</text>
</comment>
<dbReference type="InterPro" id="IPR048631">
    <property type="entry name" value="SecD_1st"/>
</dbReference>
<reference evidence="14 15" key="1">
    <citation type="submission" date="2019-08" db="EMBL/GenBank/DDBJ databases">
        <title>Draft genome of C. urealyticum strain VH4248.</title>
        <authorList>
            <person name="Navas J."/>
        </authorList>
    </citation>
    <scope>NUCLEOTIDE SEQUENCE [LARGE SCALE GENOMIC DNA]</scope>
    <source>
        <strain evidence="14 15">VH4248</strain>
    </source>
</reference>
<dbReference type="NCBIfam" id="TIGR00916">
    <property type="entry name" value="2A0604s01"/>
    <property type="match status" value="1"/>
</dbReference>
<evidence type="ECO:0000256" key="10">
    <source>
        <dbReference type="SAM" id="MobiDB-lite"/>
    </source>
</evidence>
<evidence type="ECO:0000256" key="5">
    <source>
        <dbReference type="ARBA" id="ARBA00022927"/>
    </source>
</evidence>
<dbReference type="Pfam" id="PF22599">
    <property type="entry name" value="SecDF_P1_head"/>
    <property type="match status" value="1"/>
</dbReference>
<sequence length="613" mass="65487">MATARTRQQKPTKKKWLKRSLLVFFVIFLAIYGLVFTTGDKSATPKLGIDLQGGTRVTLAPQGERPTADQLQQARRILESRVNGMGVSGAEVVTDGDNLVITVPGEDASEARALGQTSQLLFRPNSQPQPTTPKFAEVYKDMANRWVEAGIVEKKATQEKMNDLLKAMKEQNAPGLPDKLTVSAKEPAEPKNSVEEQKRRDKQVQILLKDRQSEDPDTQSAAAGLLDCSGPDPLSGADDPAKPLVTCSPQGPMVLGPAPVLIGDENKDKPRRLTGDMIDTNSTITGGFDAQSAQMAITFRFKTGKDTPGGETWYKLGQDMMNQQVAITLDSQVISAPQIQGATPPGEVSQITGQFTEKEAQDLANNLRYGALPLSFVGENGEPGGTATTISPTMGEASLRAGLIAGLVGLVLASLYALWYYRGLGLIAIVSLVASVATVFGLLVLLGRWIGYSLDLAGIAGLIIGIGTTADSFVVYFERIKDEILGGSTFRSAVPRAWDRARGTIVTGNFVSLIAAVILYFLAIGDVKGFAFTLGLTTVVDVLVAFLLTAPLTIMLSRKPFSANRKVNGLGPAFRLAESRGYSPTRPQFAAATADVKTTSGSTESSSTEEETR</sequence>
<keyword evidence="4 9" id="KW-0812">Transmembrane</keyword>
<organism evidence="14 15">
    <name type="scientific">Corynebacterium urealyticum</name>
    <dbReference type="NCBI Taxonomy" id="43771"/>
    <lineage>
        <taxon>Bacteria</taxon>
        <taxon>Bacillati</taxon>
        <taxon>Actinomycetota</taxon>
        <taxon>Actinomycetes</taxon>
        <taxon>Mycobacteriales</taxon>
        <taxon>Corynebacteriaceae</taxon>
        <taxon>Corynebacterium</taxon>
    </lineage>
</organism>
<dbReference type="Gene3D" id="3.30.70.3220">
    <property type="match status" value="1"/>
</dbReference>
<dbReference type="InterPro" id="IPR048634">
    <property type="entry name" value="SecD_SecF_C"/>
</dbReference>
<dbReference type="EMBL" id="VSZI01000001">
    <property type="protein sequence ID" value="TYR20058.1"/>
    <property type="molecule type" value="Genomic_DNA"/>
</dbReference>